<dbReference type="EMBL" id="CP064813">
    <property type="protein sequence ID" value="QPG75137.1"/>
    <property type="molecule type" value="Genomic_DNA"/>
</dbReference>
<dbReference type="Pfam" id="PF11496">
    <property type="entry name" value="HDA2-3"/>
    <property type="match status" value="1"/>
</dbReference>
<dbReference type="RefSeq" id="XP_038778702.1">
    <property type="nucleotide sequence ID" value="XM_038922774.1"/>
</dbReference>
<keyword evidence="3" id="KW-1185">Reference proteome</keyword>
<evidence type="ECO:0000256" key="1">
    <source>
        <dbReference type="SAM" id="Coils"/>
    </source>
</evidence>
<dbReference type="PRINTS" id="PR02093">
    <property type="entry name" value="HDA1SUBUNIT3"/>
</dbReference>
<reference evidence="2" key="1">
    <citation type="submission" date="2020-10" db="EMBL/GenBank/DDBJ databases">
        <authorList>
            <person name="Roach M.J.R."/>
        </authorList>
    </citation>
    <scope>NUCLEOTIDE SEQUENCE</scope>
    <source>
        <strain evidence="2">CBS 1945</strain>
    </source>
</reference>
<evidence type="ECO:0000313" key="2">
    <source>
        <dbReference type="EMBL" id="QPG75137.1"/>
    </source>
</evidence>
<proteinExistence type="predicted"/>
<dbReference type="InterPro" id="IPR021006">
    <property type="entry name" value="Hda2/3"/>
</dbReference>
<organism evidence="2 3">
    <name type="scientific">Eeniella nana</name>
    <name type="common">Yeast</name>
    <name type="synonym">Brettanomyces nanus</name>
    <dbReference type="NCBI Taxonomy" id="13502"/>
    <lineage>
        <taxon>Eukaryota</taxon>
        <taxon>Fungi</taxon>
        <taxon>Dikarya</taxon>
        <taxon>Ascomycota</taxon>
        <taxon>Saccharomycotina</taxon>
        <taxon>Pichiomycetes</taxon>
        <taxon>Pichiales</taxon>
        <taxon>Pichiaceae</taxon>
        <taxon>Brettanomyces</taxon>
    </lineage>
</organism>
<dbReference type="KEGG" id="bnn:FOA43_002481"/>
<dbReference type="OrthoDB" id="3647690at2759"/>
<accession>A0A875RV09</accession>
<dbReference type="GO" id="GO:0070823">
    <property type="term" value="C:HDA1 complex"/>
    <property type="evidence" value="ECO:0007669"/>
    <property type="project" value="InterPro"/>
</dbReference>
<dbReference type="AlphaFoldDB" id="A0A875RV09"/>
<dbReference type="InterPro" id="IPR026216">
    <property type="entry name" value="HDA3"/>
</dbReference>
<evidence type="ECO:0000313" key="3">
    <source>
        <dbReference type="Proteomes" id="UP000662931"/>
    </source>
</evidence>
<feature type="coiled-coil region" evidence="1">
    <location>
        <begin position="574"/>
        <end position="646"/>
    </location>
</feature>
<feature type="coiled-coil region" evidence="1">
    <location>
        <begin position="511"/>
        <end position="538"/>
    </location>
</feature>
<sequence>MDLHKILDAKPQPQVVDEDHFFIDPQYQKSNHYKIATPMSDFQKELMDQIVSLHYSDILKFFERVDDSKKVLTQTQERIVLDSLQTMLTNAQLVASHPYLLIDHYFPKSLTNRDLPKRLAETSGKFEILRDILNIMDSSYNPKDKNDKSKDSSKYINVGIVAKEGKTLDLVDSLCTGSKCYLRRYSGVKVRDSGAKQKEHMRLRLTVHLFPSSMENLNEKELPNEDEGESLQLDYLILFDITADASKLQSYMIPKGVTKVLQLVPIYSVDHIALYFRHLVHNRNYNDYLKPVVAAVVVMRDRVGQLPPILKPVYTNNLQYLMEWFENPLSIKWPLPDMPSIPTFHGKDVEHSLLTEVKFNFDNKDFLKEEAESNGEPKELNLNFSFGGRKTQMVSHIIQPRFCGKDQRKLDFYQEKRWQKKYLTNPLNSDYYKLTGISREIHQNEVLTHTLIYSLTMKMTDLENLNSEVKTFDHAFEARQRDFKVMREQYSKMSKDMHEMGENVSGKTMRIESLDKLIEDFKRQINELKEKITKLVEAQNGKSRKWMELDTKGADLREEIGKAEEHLESNGNEMKYMKQEIDRAEKSIDESRAAMQKKLENLEELQKKIGDLKEDNSGVIQRQKKLQDVKEEYDKARNKKIELVDRLDLTMKRLIEASTGRSRYVNYARGSLRDAI</sequence>
<dbReference type="Gene3D" id="1.20.120.330">
    <property type="entry name" value="Nucleotidyltransferases domain 2"/>
    <property type="match status" value="1"/>
</dbReference>
<name>A0A875RV09_EENNA</name>
<dbReference type="Proteomes" id="UP000662931">
    <property type="component" value="Chromosome 2"/>
</dbReference>
<dbReference type="InterPro" id="IPR038609">
    <property type="entry name" value="HDA1_su2/3_sf"/>
</dbReference>
<dbReference type="GeneID" id="62195882"/>
<dbReference type="Gene3D" id="3.40.50.12360">
    <property type="match status" value="1"/>
</dbReference>
<keyword evidence="1" id="KW-0175">Coiled coil</keyword>
<protein>
    <submittedName>
        <fullName evidence="2">Uncharacterized protein</fullName>
    </submittedName>
</protein>
<gene>
    <name evidence="2" type="ORF">FOA43_002481</name>
</gene>